<gene>
    <name evidence="1" type="ORF">DFH08DRAFT_716268</name>
</gene>
<accession>A0AAD6ZB74</accession>
<evidence type="ECO:0000313" key="1">
    <source>
        <dbReference type="EMBL" id="KAJ7314723.1"/>
    </source>
</evidence>
<sequence length="178" mass="20178">MRESVGATKKFPKWKFFVCAFGSDISCNKKLSGMCNHVGQHILLALHQKIDHKAQIAVEADPCGLCGLEGCYIQLSESKITSDCDYHYSRMNHKSAKKTSQSSPCANVPIHCPLCHQSTSGNLRTIWKYNTVYHIISEHTGNNEALSELPVQFTIDTFIRRQEEEWMGITADKTHEYR</sequence>
<organism evidence="1 2">
    <name type="scientific">Mycena albidolilacea</name>
    <dbReference type="NCBI Taxonomy" id="1033008"/>
    <lineage>
        <taxon>Eukaryota</taxon>
        <taxon>Fungi</taxon>
        <taxon>Dikarya</taxon>
        <taxon>Basidiomycota</taxon>
        <taxon>Agaricomycotina</taxon>
        <taxon>Agaricomycetes</taxon>
        <taxon>Agaricomycetidae</taxon>
        <taxon>Agaricales</taxon>
        <taxon>Marasmiineae</taxon>
        <taxon>Mycenaceae</taxon>
        <taxon>Mycena</taxon>
    </lineage>
</organism>
<reference evidence="1" key="1">
    <citation type="submission" date="2023-03" db="EMBL/GenBank/DDBJ databases">
        <title>Massive genome expansion in bonnet fungi (Mycena s.s.) driven by repeated elements and novel gene families across ecological guilds.</title>
        <authorList>
            <consortium name="Lawrence Berkeley National Laboratory"/>
            <person name="Harder C.B."/>
            <person name="Miyauchi S."/>
            <person name="Viragh M."/>
            <person name="Kuo A."/>
            <person name="Thoen E."/>
            <person name="Andreopoulos B."/>
            <person name="Lu D."/>
            <person name="Skrede I."/>
            <person name="Drula E."/>
            <person name="Henrissat B."/>
            <person name="Morin E."/>
            <person name="Kohler A."/>
            <person name="Barry K."/>
            <person name="LaButti K."/>
            <person name="Morin E."/>
            <person name="Salamov A."/>
            <person name="Lipzen A."/>
            <person name="Mereny Z."/>
            <person name="Hegedus B."/>
            <person name="Baldrian P."/>
            <person name="Stursova M."/>
            <person name="Weitz H."/>
            <person name="Taylor A."/>
            <person name="Grigoriev I.V."/>
            <person name="Nagy L.G."/>
            <person name="Martin F."/>
            <person name="Kauserud H."/>
        </authorList>
    </citation>
    <scope>NUCLEOTIDE SEQUENCE</scope>
    <source>
        <strain evidence="1">CBHHK002</strain>
    </source>
</reference>
<name>A0AAD6ZB74_9AGAR</name>
<dbReference type="Proteomes" id="UP001218218">
    <property type="component" value="Unassembled WGS sequence"/>
</dbReference>
<keyword evidence="2" id="KW-1185">Reference proteome</keyword>
<proteinExistence type="predicted"/>
<dbReference type="AlphaFoldDB" id="A0AAD6ZB74"/>
<evidence type="ECO:0000313" key="2">
    <source>
        <dbReference type="Proteomes" id="UP001218218"/>
    </source>
</evidence>
<protein>
    <submittedName>
        <fullName evidence="1">Uncharacterized protein</fullName>
    </submittedName>
</protein>
<dbReference type="EMBL" id="JARIHO010000065">
    <property type="protein sequence ID" value="KAJ7314723.1"/>
    <property type="molecule type" value="Genomic_DNA"/>
</dbReference>
<comment type="caution">
    <text evidence="1">The sequence shown here is derived from an EMBL/GenBank/DDBJ whole genome shotgun (WGS) entry which is preliminary data.</text>
</comment>